<dbReference type="EMBL" id="JAMKFB020000003">
    <property type="protein sequence ID" value="KAL0198904.1"/>
    <property type="molecule type" value="Genomic_DNA"/>
</dbReference>
<name>A0ABD0RK42_CIRMR</name>
<gene>
    <name evidence="1" type="ORF">M9458_007444</name>
</gene>
<sequence length="109" mass="12204">PVIPPNLIVSPIIWNQDQDIQHATLQEPTPLECPEGKIYAPRSQRQTLLGAAHQQQTDPLAPSDSLLVAQYAQRYHQACPELLCLKTAIPERTWSHIGVDFETDLPNSE</sequence>
<feature type="non-terminal residue" evidence="1">
    <location>
        <position position="109"/>
    </location>
</feature>
<organism evidence="1 2">
    <name type="scientific">Cirrhinus mrigala</name>
    <name type="common">Mrigala</name>
    <dbReference type="NCBI Taxonomy" id="683832"/>
    <lineage>
        <taxon>Eukaryota</taxon>
        <taxon>Metazoa</taxon>
        <taxon>Chordata</taxon>
        <taxon>Craniata</taxon>
        <taxon>Vertebrata</taxon>
        <taxon>Euteleostomi</taxon>
        <taxon>Actinopterygii</taxon>
        <taxon>Neopterygii</taxon>
        <taxon>Teleostei</taxon>
        <taxon>Ostariophysi</taxon>
        <taxon>Cypriniformes</taxon>
        <taxon>Cyprinidae</taxon>
        <taxon>Labeoninae</taxon>
        <taxon>Labeonini</taxon>
        <taxon>Cirrhinus</taxon>
    </lineage>
</organism>
<keyword evidence="2" id="KW-1185">Reference proteome</keyword>
<protein>
    <submittedName>
        <fullName evidence="1">Uncharacterized protein</fullName>
    </submittedName>
</protein>
<comment type="caution">
    <text evidence="1">The sequence shown here is derived from an EMBL/GenBank/DDBJ whole genome shotgun (WGS) entry which is preliminary data.</text>
</comment>
<proteinExistence type="predicted"/>
<reference evidence="1 2" key="1">
    <citation type="submission" date="2024-05" db="EMBL/GenBank/DDBJ databases">
        <title>Genome sequencing and assembly of Indian major carp, Cirrhinus mrigala (Hamilton, 1822).</title>
        <authorList>
            <person name="Mohindra V."/>
            <person name="Chowdhury L.M."/>
            <person name="Lal K."/>
            <person name="Jena J.K."/>
        </authorList>
    </citation>
    <scope>NUCLEOTIDE SEQUENCE [LARGE SCALE GENOMIC DNA]</scope>
    <source>
        <strain evidence="1">CM1030</strain>
        <tissue evidence="1">Blood</tissue>
    </source>
</reference>
<accession>A0ABD0RK42</accession>
<evidence type="ECO:0000313" key="2">
    <source>
        <dbReference type="Proteomes" id="UP001529510"/>
    </source>
</evidence>
<feature type="non-terminal residue" evidence="1">
    <location>
        <position position="1"/>
    </location>
</feature>
<dbReference type="Proteomes" id="UP001529510">
    <property type="component" value="Unassembled WGS sequence"/>
</dbReference>
<dbReference type="AlphaFoldDB" id="A0ABD0RK42"/>
<evidence type="ECO:0000313" key="1">
    <source>
        <dbReference type="EMBL" id="KAL0198904.1"/>
    </source>
</evidence>